<evidence type="ECO:0000256" key="1">
    <source>
        <dbReference type="SAM" id="Phobius"/>
    </source>
</evidence>
<dbReference type="STRING" id="887929.HMP0721_0093"/>
<accession>E6MDL1</accession>
<dbReference type="Pfam" id="PF24547">
    <property type="entry name" value="DUF7601"/>
    <property type="match status" value="1"/>
</dbReference>
<dbReference type="InterPro" id="IPR055382">
    <property type="entry name" value="DUF7601"/>
</dbReference>
<sequence length="327" mass="35048">MMKQAMAIMKKSRVLAMLALALVLAAFTAIPAWAADAITSQKVPVKITADDNVPVNATIAFNVQNGAAGTFDGQPTIAGVTGGVAVADVALTGKGTQSKDAAMTFDASKFSAPGIYHYTIAQKDPGIDGLTVDTAARNLYIYVENDTSGMKVVAAVYYKSHSTTKNESFENTYNTNNLKIEKKVTGSQGDKKKDFNFEVTVNGAAGETYTLIKSGDSGSPVVLTSGTKYTFTLKHDENVVIYGLSANDKVTYKETDENQNGYTTTYSQASHENVSFTEDVAGTVTNDRDVIPPTGIFYNPITYIVLIAAAALFGFVMLRRRSVREDD</sequence>
<evidence type="ECO:0000256" key="2">
    <source>
        <dbReference type="SAM" id="SignalP"/>
    </source>
</evidence>
<evidence type="ECO:0000313" key="5">
    <source>
        <dbReference type="Proteomes" id="UP000004754"/>
    </source>
</evidence>
<dbReference type="NCBIfam" id="TIGR03786">
    <property type="entry name" value="strep_pil_rpt"/>
    <property type="match status" value="1"/>
</dbReference>
<name>E6MDL1_9FIRM</name>
<protein>
    <submittedName>
        <fullName evidence="4">Pilin isopeptide linkage domain protein</fullName>
    </submittedName>
</protein>
<dbReference type="InterPro" id="IPR022464">
    <property type="entry name" value="Strep_pil_isopept_link"/>
</dbReference>
<dbReference type="AlphaFoldDB" id="E6MDL1"/>
<dbReference type="EMBL" id="AEQN01000004">
    <property type="protein sequence ID" value="EFV02811.1"/>
    <property type="molecule type" value="Genomic_DNA"/>
</dbReference>
<dbReference type="Gene3D" id="2.60.40.1140">
    <property type="entry name" value="Collagen-binding surface protein Cna, B-type domain"/>
    <property type="match status" value="1"/>
</dbReference>
<feature type="transmembrane region" description="Helical" evidence="1">
    <location>
        <begin position="296"/>
        <end position="318"/>
    </location>
</feature>
<reference evidence="4 5" key="1">
    <citation type="submission" date="2010-12" db="EMBL/GenBank/DDBJ databases">
        <authorList>
            <person name="Muzny D."/>
            <person name="Qin X."/>
            <person name="Deng J."/>
            <person name="Jiang H."/>
            <person name="Liu Y."/>
            <person name="Qu J."/>
            <person name="Song X.-Z."/>
            <person name="Zhang L."/>
            <person name="Thornton R."/>
            <person name="Coyle M."/>
            <person name="Francisco L."/>
            <person name="Jackson L."/>
            <person name="Javaid M."/>
            <person name="Korchina V."/>
            <person name="Kovar C."/>
            <person name="Mata R."/>
            <person name="Mathew T."/>
            <person name="Ngo R."/>
            <person name="Nguyen L."/>
            <person name="Nguyen N."/>
            <person name="Okwuonu G."/>
            <person name="Ongeri F."/>
            <person name="Pham C."/>
            <person name="Simmons D."/>
            <person name="Wilczek-Boney K."/>
            <person name="Hale W."/>
            <person name="Jakkamsetti A."/>
            <person name="Pham P."/>
            <person name="Ruth R."/>
            <person name="San Lucas F."/>
            <person name="Warren J."/>
            <person name="Zhang J."/>
            <person name="Zhao Z."/>
            <person name="Zhou C."/>
            <person name="Zhu D."/>
            <person name="Lee S."/>
            <person name="Bess C."/>
            <person name="Blankenburg K."/>
            <person name="Forbes L."/>
            <person name="Fu Q."/>
            <person name="Gubbala S."/>
            <person name="Hirani K."/>
            <person name="Jayaseelan J.C."/>
            <person name="Lara F."/>
            <person name="Munidasa M."/>
            <person name="Palculict T."/>
            <person name="Patil S."/>
            <person name="Pu L.-L."/>
            <person name="Saada N."/>
            <person name="Tang L."/>
            <person name="Weissenberger G."/>
            <person name="Zhu Y."/>
            <person name="Hemphill L."/>
            <person name="Shang Y."/>
            <person name="Youmans B."/>
            <person name="Ayvaz T."/>
            <person name="Ross M."/>
            <person name="Santibanez J."/>
            <person name="Aqrawi P."/>
            <person name="Gross S."/>
            <person name="Joshi V."/>
            <person name="Fowler G."/>
            <person name="Nazareth L."/>
            <person name="Reid J."/>
            <person name="Worley K."/>
            <person name="Petrosino J."/>
            <person name="Highlander S."/>
            <person name="Gibbs R."/>
        </authorList>
    </citation>
    <scope>NUCLEOTIDE SEQUENCE [LARGE SCALE GENOMIC DNA]</scope>
    <source>
        <strain evidence="4 5">ATCC 23263</strain>
    </source>
</reference>
<dbReference type="Gene3D" id="2.60.40.3050">
    <property type="match status" value="1"/>
</dbReference>
<dbReference type="Proteomes" id="UP000004754">
    <property type="component" value="Unassembled WGS sequence"/>
</dbReference>
<keyword evidence="5" id="KW-1185">Reference proteome</keyword>
<organism evidence="4 5">
    <name type="scientific">Pseudoramibacter alactolyticus ATCC 23263</name>
    <dbReference type="NCBI Taxonomy" id="887929"/>
    <lineage>
        <taxon>Bacteria</taxon>
        <taxon>Bacillati</taxon>
        <taxon>Bacillota</taxon>
        <taxon>Clostridia</taxon>
        <taxon>Eubacteriales</taxon>
        <taxon>Eubacteriaceae</taxon>
        <taxon>Pseudoramibacter</taxon>
    </lineage>
</organism>
<feature type="signal peptide" evidence="2">
    <location>
        <begin position="1"/>
        <end position="34"/>
    </location>
</feature>
<proteinExistence type="predicted"/>
<comment type="caution">
    <text evidence="4">The sequence shown here is derived from an EMBL/GenBank/DDBJ whole genome shotgun (WGS) entry which is preliminary data.</text>
</comment>
<dbReference type="HOGENOM" id="CLU_787371_0_0_9"/>
<keyword evidence="1" id="KW-1133">Transmembrane helix</keyword>
<dbReference type="eggNOG" id="ENOG5032X6Y">
    <property type="taxonomic scope" value="Bacteria"/>
</dbReference>
<dbReference type="InterPro" id="IPR038174">
    <property type="entry name" value="Strep_pil_link_sf"/>
</dbReference>
<evidence type="ECO:0000259" key="3">
    <source>
        <dbReference type="Pfam" id="PF24547"/>
    </source>
</evidence>
<gene>
    <name evidence="4" type="ORF">HMP0721_0093</name>
</gene>
<keyword evidence="1" id="KW-0812">Transmembrane</keyword>
<keyword evidence="2" id="KW-0732">Signal</keyword>
<keyword evidence="1" id="KW-0472">Membrane</keyword>
<feature type="domain" description="DUF7601" evidence="3">
    <location>
        <begin position="176"/>
        <end position="288"/>
    </location>
</feature>
<feature type="chain" id="PRO_5003206541" evidence="2">
    <location>
        <begin position="35"/>
        <end position="327"/>
    </location>
</feature>
<evidence type="ECO:0000313" key="4">
    <source>
        <dbReference type="EMBL" id="EFV02811.1"/>
    </source>
</evidence>
<dbReference type="OrthoDB" id="2061121at2"/>